<comment type="subcellular location">
    <subcellularLocation>
        <location evidence="9">Cytoplasm</location>
    </subcellularLocation>
</comment>
<feature type="active site" description="Nucleophile" evidence="9">
    <location>
        <position position="96"/>
    </location>
</feature>
<evidence type="ECO:0000256" key="5">
    <source>
        <dbReference type="ARBA" id="ARBA00022840"/>
    </source>
</evidence>
<dbReference type="InterPro" id="IPR023382">
    <property type="entry name" value="MnmA-like_central_sf"/>
</dbReference>
<reference evidence="12 13" key="1">
    <citation type="journal article" date="2015" name="Nature">
        <title>rRNA introns, odd ribosomes, and small enigmatic genomes across a large radiation of phyla.</title>
        <authorList>
            <person name="Brown C.T."/>
            <person name="Hug L.A."/>
            <person name="Thomas B.C."/>
            <person name="Sharon I."/>
            <person name="Castelle C.J."/>
            <person name="Singh A."/>
            <person name="Wilkins M.J."/>
            <person name="Williams K.H."/>
            <person name="Banfield J.F."/>
        </authorList>
    </citation>
    <scope>NUCLEOTIDE SEQUENCE [LARGE SCALE GENOMIC DNA]</scope>
</reference>
<dbReference type="EMBL" id="LCJM01000009">
    <property type="protein sequence ID" value="KKT78953.1"/>
    <property type="molecule type" value="Genomic_DNA"/>
</dbReference>
<comment type="function">
    <text evidence="9">Catalyzes the 2-thiolation of uridine at the wobble position (U34) of tRNA, leading to the formation of s(2)U34.</text>
</comment>
<dbReference type="Proteomes" id="UP000034889">
    <property type="component" value="Unassembled WGS sequence"/>
</dbReference>
<keyword evidence="3 9" id="KW-0819">tRNA processing</keyword>
<comment type="caution">
    <text evidence="9">Lacks conserved residue(s) required for the propagation of feature annotation.</text>
</comment>
<feature type="region of interest" description="Interaction with tRNA" evidence="9">
    <location>
        <begin position="147"/>
        <end position="149"/>
    </location>
</feature>
<evidence type="ECO:0000256" key="7">
    <source>
        <dbReference type="ARBA" id="ARBA00023157"/>
    </source>
</evidence>
<dbReference type="InterPro" id="IPR014729">
    <property type="entry name" value="Rossmann-like_a/b/a_fold"/>
</dbReference>
<comment type="catalytic activity">
    <reaction evidence="8 9">
        <text>S-sulfanyl-L-cysteinyl-[protein] + uridine(34) in tRNA + AH2 + ATP = 2-thiouridine(34) in tRNA + L-cysteinyl-[protein] + A + AMP + diphosphate + H(+)</text>
        <dbReference type="Rhea" id="RHEA:47032"/>
        <dbReference type="Rhea" id="RHEA-COMP:10131"/>
        <dbReference type="Rhea" id="RHEA-COMP:11726"/>
        <dbReference type="Rhea" id="RHEA-COMP:11727"/>
        <dbReference type="Rhea" id="RHEA-COMP:11728"/>
        <dbReference type="ChEBI" id="CHEBI:13193"/>
        <dbReference type="ChEBI" id="CHEBI:15378"/>
        <dbReference type="ChEBI" id="CHEBI:17499"/>
        <dbReference type="ChEBI" id="CHEBI:29950"/>
        <dbReference type="ChEBI" id="CHEBI:30616"/>
        <dbReference type="ChEBI" id="CHEBI:33019"/>
        <dbReference type="ChEBI" id="CHEBI:61963"/>
        <dbReference type="ChEBI" id="CHEBI:65315"/>
        <dbReference type="ChEBI" id="CHEBI:87170"/>
        <dbReference type="ChEBI" id="CHEBI:456215"/>
        <dbReference type="EC" id="2.8.1.13"/>
    </reaction>
</comment>
<evidence type="ECO:0000313" key="13">
    <source>
        <dbReference type="Proteomes" id="UP000034889"/>
    </source>
</evidence>
<evidence type="ECO:0000259" key="10">
    <source>
        <dbReference type="Pfam" id="PF20258"/>
    </source>
</evidence>
<dbReference type="Pfam" id="PF20259">
    <property type="entry name" value="tRNA_Me_trans_M"/>
    <property type="match status" value="1"/>
</dbReference>
<evidence type="ECO:0000313" key="12">
    <source>
        <dbReference type="EMBL" id="KKT78953.1"/>
    </source>
</evidence>
<dbReference type="Pfam" id="PF03054">
    <property type="entry name" value="tRNA_Me_trans"/>
    <property type="match status" value="1"/>
</dbReference>
<evidence type="ECO:0000256" key="8">
    <source>
        <dbReference type="ARBA" id="ARBA00051542"/>
    </source>
</evidence>
<evidence type="ECO:0000256" key="3">
    <source>
        <dbReference type="ARBA" id="ARBA00022694"/>
    </source>
</evidence>
<evidence type="ECO:0000256" key="4">
    <source>
        <dbReference type="ARBA" id="ARBA00022741"/>
    </source>
</evidence>
<comment type="similarity">
    <text evidence="9">Belongs to the MnmA/TRMU family.</text>
</comment>
<dbReference type="SUPFAM" id="SSF52402">
    <property type="entry name" value="Adenine nucleotide alpha hydrolases-like"/>
    <property type="match status" value="1"/>
</dbReference>
<dbReference type="InterPro" id="IPR046884">
    <property type="entry name" value="MnmA-like_central"/>
</dbReference>
<dbReference type="GO" id="GO:0002143">
    <property type="term" value="P:tRNA wobble position uridine thiolation"/>
    <property type="evidence" value="ECO:0007669"/>
    <property type="project" value="TreeGrafter"/>
</dbReference>
<feature type="domain" description="tRNA-specific 2-thiouridylase MnmA-like C-terminal" evidence="10">
    <location>
        <begin position="293"/>
        <end position="345"/>
    </location>
</feature>
<dbReference type="GO" id="GO:0000049">
    <property type="term" value="F:tRNA binding"/>
    <property type="evidence" value="ECO:0007669"/>
    <property type="project" value="UniProtKB-KW"/>
</dbReference>
<dbReference type="EC" id="2.8.1.13" evidence="9"/>
<dbReference type="PATRIC" id="fig|1618657.3.peg.129"/>
<dbReference type="FunFam" id="2.30.30.280:FF:000001">
    <property type="entry name" value="tRNA-specific 2-thiouridylase MnmA"/>
    <property type="match status" value="1"/>
</dbReference>
<dbReference type="GO" id="GO:0103016">
    <property type="term" value="F:tRNA-uridine 2-sulfurtransferase activity"/>
    <property type="evidence" value="ECO:0007669"/>
    <property type="project" value="UniProtKB-EC"/>
</dbReference>
<evidence type="ECO:0000259" key="11">
    <source>
        <dbReference type="Pfam" id="PF20259"/>
    </source>
</evidence>
<dbReference type="Gene3D" id="2.40.30.10">
    <property type="entry name" value="Translation factors"/>
    <property type="match status" value="1"/>
</dbReference>
<feature type="binding site" evidence="9">
    <location>
        <position position="37"/>
    </location>
    <ligand>
        <name>ATP</name>
        <dbReference type="ChEBI" id="CHEBI:30616"/>
    </ligand>
</feature>
<protein>
    <recommendedName>
        <fullName evidence="9">tRNA-specific 2-thiouridylase MnmA</fullName>
        <ecNumber evidence="9">2.8.1.13</ecNumber>
    </recommendedName>
</protein>
<dbReference type="CDD" id="cd01998">
    <property type="entry name" value="MnmA_TRMU-like"/>
    <property type="match status" value="1"/>
</dbReference>
<gene>
    <name evidence="9" type="primary">mnmA</name>
    <name evidence="12" type="ORF">UW74_C0009G0013</name>
</gene>
<dbReference type="AlphaFoldDB" id="A0A0G1K630"/>
<dbReference type="HAMAP" id="MF_00144">
    <property type="entry name" value="tRNA_thiouridyl_MnmA"/>
    <property type="match status" value="1"/>
</dbReference>
<dbReference type="Gene3D" id="3.40.50.620">
    <property type="entry name" value="HUPs"/>
    <property type="match status" value="1"/>
</dbReference>
<keyword evidence="5 9" id="KW-0067">ATP-binding</keyword>
<feature type="active site" description="Cysteine persulfide intermediate" evidence="9">
    <location>
        <position position="197"/>
    </location>
</feature>
<proteinExistence type="inferred from homology"/>
<evidence type="ECO:0000256" key="1">
    <source>
        <dbReference type="ARBA" id="ARBA00022555"/>
    </source>
</evidence>
<dbReference type="NCBIfam" id="TIGR00420">
    <property type="entry name" value="trmU"/>
    <property type="match status" value="1"/>
</dbReference>
<evidence type="ECO:0000256" key="6">
    <source>
        <dbReference type="ARBA" id="ARBA00022884"/>
    </source>
</evidence>
<feature type="domain" description="tRNA-specific 2-thiouridylase MnmA-like central" evidence="11">
    <location>
        <begin position="205"/>
        <end position="268"/>
    </location>
</feature>
<keyword evidence="6 9" id="KW-0694">RNA-binding</keyword>
<sequence>MISVHKKVFVAMSGGVDSSVAAFLLREQGYDVTGAHMTCWEGCDSNEDRRDAMRVATKIGVPFHVFDFRKEYKDKVFNYMIREYAAGRTPNPDVVCNSEIKFGIFLEKAISMGADFIATGHYARHLDTECPLGHSVSKLLVARDSNKDQTYFLWRLKQEQLKYALFPIGDYLKFEVREIAKRAGLIIANKKDSQGLCFVGKIDFQDFLREYLPTRLGSVVNSAGKVLGTHDGAHFFTPGQRHGIKLGGYSEPLYVADTNKETNTVVVAEGASDPILYREEISISGANLSYDIPEKISARIRYRQPLQSCRIENSKVIFDSPQRGVAPGQSVVFYADGRLLGGGIIEK</sequence>
<feature type="site" description="Interaction with tRNA" evidence="9">
    <location>
        <position position="121"/>
    </location>
</feature>
<dbReference type="InterPro" id="IPR004506">
    <property type="entry name" value="MnmA-like"/>
</dbReference>
<dbReference type="FunFam" id="3.40.50.620:FF:000115">
    <property type="entry name" value="tRNA-specific 2-thiouridylase MnmA"/>
    <property type="match status" value="1"/>
</dbReference>
<dbReference type="InterPro" id="IPR046885">
    <property type="entry name" value="MnmA-like_C"/>
</dbReference>
<name>A0A0G1K630_9BACT</name>
<feature type="region of interest" description="Interaction with target base in tRNA" evidence="9">
    <location>
        <begin position="91"/>
        <end position="93"/>
    </location>
</feature>
<evidence type="ECO:0000256" key="9">
    <source>
        <dbReference type="HAMAP-Rule" id="MF_00144"/>
    </source>
</evidence>
<feature type="binding site" evidence="9">
    <location>
        <begin position="11"/>
        <end position="18"/>
    </location>
    <ligand>
        <name>ATP</name>
        <dbReference type="ChEBI" id="CHEBI:30616"/>
    </ligand>
</feature>
<accession>A0A0G1K630</accession>
<dbReference type="PANTHER" id="PTHR11933:SF5">
    <property type="entry name" value="MITOCHONDRIAL TRNA-SPECIFIC 2-THIOURIDYLASE 1"/>
    <property type="match status" value="1"/>
</dbReference>
<dbReference type="NCBIfam" id="NF001138">
    <property type="entry name" value="PRK00143.1"/>
    <property type="match status" value="1"/>
</dbReference>
<feature type="site" description="Interaction with tRNA" evidence="9">
    <location>
        <position position="329"/>
    </location>
</feature>
<comment type="caution">
    <text evidence="12">The sequence shown here is derived from an EMBL/GenBank/DDBJ whole genome shotgun (WGS) entry which is preliminary data.</text>
</comment>
<feature type="region of interest" description="Interaction with tRNA" evidence="9">
    <location>
        <begin position="301"/>
        <end position="302"/>
    </location>
</feature>
<dbReference type="Gene3D" id="2.30.30.280">
    <property type="entry name" value="Adenine nucleotide alpha hydrolases-like domains"/>
    <property type="match status" value="1"/>
</dbReference>
<dbReference type="PANTHER" id="PTHR11933">
    <property type="entry name" value="TRNA 5-METHYLAMINOMETHYL-2-THIOURIDYLATE -METHYLTRANSFERASE"/>
    <property type="match status" value="1"/>
</dbReference>
<keyword evidence="1 9" id="KW-0820">tRNA-binding</keyword>
<keyword evidence="2 9" id="KW-0808">Transferase</keyword>
<feature type="binding site" evidence="9">
    <location>
        <position position="120"/>
    </location>
    <ligand>
        <name>ATP</name>
        <dbReference type="ChEBI" id="CHEBI:30616"/>
    </ligand>
</feature>
<dbReference type="GO" id="GO:0005737">
    <property type="term" value="C:cytoplasm"/>
    <property type="evidence" value="ECO:0007669"/>
    <property type="project" value="UniProtKB-SubCell"/>
</dbReference>
<evidence type="ECO:0000256" key="2">
    <source>
        <dbReference type="ARBA" id="ARBA00022679"/>
    </source>
</evidence>
<dbReference type="Pfam" id="PF20258">
    <property type="entry name" value="tRNA_Me_trans_C"/>
    <property type="match status" value="1"/>
</dbReference>
<organism evidence="12 13">
    <name type="scientific">Candidatus Giovannonibacteria bacterium GW2011_GWC2_44_8</name>
    <dbReference type="NCBI Taxonomy" id="1618657"/>
    <lineage>
        <taxon>Bacteria</taxon>
        <taxon>Candidatus Giovannoniibacteriota</taxon>
    </lineage>
</organism>
<keyword evidence="7" id="KW-1015">Disulfide bond</keyword>
<keyword evidence="4 9" id="KW-0547">Nucleotide-binding</keyword>
<keyword evidence="9" id="KW-0963">Cytoplasm</keyword>
<dbReference type="GO" id="GO:0005524">
    <property type="term" value="F:ATP binding"/>
    <property type="evidence" value="ECO:0007669"/>
    <property type="project" value="UniProtKB-KW"/>
</dbReference>